<feature type="transmembrane region" description="Helical" evidence="1">
    <location>
        <begin position="12"/>
        <end position="35"/>
    </location>
</feature>
<dbReference type="AlphaFoldDB" id="A0A561XKB1"/>
<keyword evidence="1" id="KW-1133">Transmembrane helix</keyword>
<gene>
    <name evidence="2" type="ORF">ATF69_2942</name>
</gene>
<sequence>MNTDLKNFVLPIARAVSATLFFVFSVAFLSVPYSLEQDPSDAQQLTHPVAPRHMT</sequence>
<proteinExistence type="predicted"/>
<protein>
    <submittedName>
        <fullName evidence="2">Uncharacterized protein</fullName>
    </submittedName>
</protein>
<keyword evidence="1" id="KW-0812">Transmembrane</keyword>
<organism evidence="2 3">
    <name type="scientific">Acidovorax delafieldii</name>
    <name type="common">Pseudomonas delafieldii</name>
    <dbReference type="NCBI Taxonomy" id="47920"/>
    <lineage>
        <taxon>Bacteria</taxon>
        <taxon>Pseudomonadati</taxon>
        <taxon>Pseudomonadota</taxon>
        <taxon>Betaproteobacteria</taxon>
        <taxon>Burkholderiales</taxon>
        <taxon>Comamonadaceae</taxon>
        <taxon>Acidovorax</taxon>
    </lineage>
</organism>
<accession>A0A561XKB1</accession>
<comment type="caution">
    <text evidence="2">The sequence shown here is derived from an EMBL/GenBank/DDBJ whole genome shotgun (WGS) entry which is preliminary data.</text>
</comment>
<dbReference type="RefSeq" id="WP_156379521.1">
    <property type="nucleotide sequence ID" value="NZ_CAXUPI020000008.1"/>
</dbReference>
<evidence type="ECO:0000313" key="3">
    <source>
        <dbReference type="Proteomes" id="UP000321485"/>
    </source>
</evidence>
<dbReference type="Proteomes" id="UP000321485">
    <property type="component" value="Unassembled WGS sequence"/>
</dbReference>
<dbReference type="EMBL" id="VJWE01000014">
    <property type="protein sequence ID" value="TWG36555.1"/>
    <property type="molecule type" value="Genomic_DNA"/>
</dbReference>
<reference evidence="2 3" key="1">
    <citation type="journal article" date="2015" name="Stand. Genomic Sci.">
        <title>Genomic Encyclopedia of Bacterial and Archaeal Type Strains, Phase III: the genomes of soil and plant-associated and newly described type strains.</title>
        <authorList>
            <person name="Whitman W.B."/>
            <person name="Woyke T."/>
            <person name="Klenk H.P."/>
            <person name="Zhou Y."/>
            <person name="Lilburn T.G."/>
            <person name="Beck B.J."/>
            <person name="De Vos P."/>
            <person name="Vandamme P."/>
            <person name="Eisen J.A."/>
            <person name="Garrity G."/>
            <person name="Hugenholtz P."/>
            <person name="Kyrpides N.C."/>
        </authorList>
    </citation>
    <scope>NUCLEOTIDE SEQUENCE [LARGE SCALE GENOMIC DNA]</scope>
    <source>
        <strain evidence="2 3">DSM 64</strain>
    </source>
</reference>
<dbReference type="GeneID" id="51113682"/>
<name>A0A561XKB1_ACIDE</name>
<evidence type="ECO:0000256" key="1">
    <source>
        <dbReference type="SAM" id="Phobius"/>
    </source>
</evidence>
<keyword evidence="1" id="KW-0472">Membrane</keyword>
<evidence type="ECO:0000313" key="2">
    <source>
        <dbReference type="EMBL" id="TWG36555.1"/>
    </source>
</evidence>